<dbReference type="EMBL" id="JAGKQM010000012">
    <property type="protein sequence ID" value="KAH0896786.1"/>
    <property type="molecule type" value="Genomic_DNA"/>
</dbReference>
<protein>
    <submittedName>
        <fullName evidence="1">Uncharacterized protein</fullName>
    </submittedName>
</protein>
<dbReference type="Proteomes" id="UP000824890">
    <property type="component" value="Unassembled WGS sequence"/>
</dbReference>
<evidence type="ECO:0000313" key="2">
    <source>
        <dbReference type="Proteomes" id="UP000824890"/>
    </source>
</evidence>
<comment type="caution">
    <text evidence="1">The sequence shown here is derived from an EMBL/GenBank/DDBJ whole genome shotgun (WGS) entry which is preliminary data.</text>
</comment>
<organism evidence="1 2">
    <name type="scientific">Brassica napus</name>
    <name type="common">Rape</name>
    <dbReference type="NCBI Taxonomy" id="3708"/>
    <lineage>
        <taxon>Eukaryota</taxon>
        <taxon>Viridiplantae</taxon>
        <taxon>Streptophyta</taxon>
        <taxon>Embryophyta</taxon>
        <taxon>Tracheophyta</taxon>
        <taxon>Spermatophyta</taxon>
        <taxon>Magnoliopsida</taxon>
        <taxon>eudicotyledons</taxon>
        <taxon>Gunneridae</taxon>
        <taxon>Pentapetalae</taxon>
        <taxon>rosids</taxon>
        <taxon>malvids</taxon>
        <taxon>Brassicales</taxon>
        <taxon>Brassicaceae</taxon>
        <taxon>Brassiceae</taxon>
        <taxon>Brassica</taxon>
    </lineage>
</organism>
<name>A0ABQ8AW80_BRANA</name>
<accession>A0ABQ8AW80</accession>
<keyword evidence="2" id="KW-1185">Reference proteome</keyword>
<proteinExistence type="predicted"/>
<gene>
    <name evidence="1" type="ORF">HID58_046354</name>
</gene>
<reference evidence="1 2" key="1">
    <citation type="submission" date="2021-05" db="EMBL/GenBank/DDBJ databases">
        <title>Genome Assembly of Synthetic Allotetraploid Brassica napus Reveals Homoeologous Exchanges between Subgenomes.</title>
        <authorList>
            <person name="Davis J.T."/>
        </authorList>
    </citation>
    <scope>NUCLEOTIDE SEQUENCE [LARGE SCALE GENOMIC DNA]</scope>
    <source>
        <strain evidence="2">cv. Da-Ae</strain>
        <tissue evidence="1">Seedling</tissue>
    </source>
</reference>
<sequence>MGSVNAHWLNTFKQEGSMYSVTGFDITRSNQNFKLSDSKLSVRYFCNEGNLLAFTNTNTYLPGWFIRFCFKNREFKFYADVVIVFIFCSDIIGQLTGIKSTFSEEAHSKGRVMATIKIQRLSLILISKRMYRVGFVCSMQWLLHFLKITELRPRPKGYCVNPKIVGGGRQQLFSESLLPISSALCLISLTFSEIKLQHFYNELVEYKAGDFTAQQSEIESQQVDKDALEAFCCMKD</sequence>
<evidence type="ECO:0000313" key="1">
    <source>
        <dbReference type="EMBL" id="KAH0896786.1"/>
    </source>
</evidence>